<dbReference type="GO" id="GO:0000307">
    <property type="term" value="C:cyclin-dependent protein kinase holoenzyme complex"/>
    <property type="evidence" value="ECO:0007669"/>
    <property type="project" value="TreeGrafter"/>
</dbReference>
<proteinExistence type="inferred from homology"/>
<dbReference type="PIRSF" id="PIRSF016511">
    <property type="entry name" value="Cyclin_Pcl"/>
    <property type="match status" value="1"/>
</dbReference>
<feature type="region of interest" description="Disordered" evidence="6">
    <location>
        <begin position="42"/>
        <end position="66"/>
    </location>
</feature>
<gene>
    <name evidence="8" type="ORF">FH972_021132</name>
</gene>
<dbReference type="EMBL" id="VIBQ01000009">
    <property type="protein sequence ID" value="KAB8336823.1"/>
    <property type="molecule type" value="Genomic_DNA"/>
</dbReference>
<dbReference type="InterPro" id="IPR006671">
    <property type="entry name" value="Cyclin_N"/>
</dbReference>
<keyword evidence="9" id="KW-1185">Reference proteome</keyword>
<dbReference type="GO" id="GO:0051301">
    <property type="term" value="P:cell division"/>
    <property type="evidence" value="ECO:0007669"/>
    <property type="project" value="UniProtKB-KW"/>
</dbReference>
<dbReference type="PANTHER" id="PTHR15615:SF10">
    <property type="entry name" value="PHO85 CYCLIN-2-RELATED"/>
    <property type="match status" value="1"/>
</dbReference>
<evidence type="ECO:0000256" key="3">
    <source>
        <dbReference type="ARBA" id="ARBA00022618"/>
    </source>
</evidence>
<dbReference type="GO" id="GO:0005634">
    <property type="term" value="C:nucleus"/>
    <property type="evidence" value="ECO:0007669"/>
    <property type="project" value="TreeGrafter"/>
</dbReference>
<evidence type="ECO:0000256" key="2">
    <source>
        <dbReference type="ARBA" id="ARBA00011177"/>
    </source>
</evidence>
<dbReference type="OrthoDB" id="10250320at2759"/>
<keyword evidence="3" id="KW-0132">Cell division</keyword>
<dbReference type="GO" id="GO:0016538">
    <property type="term" value="F:cyclin-dependent protein serine/threonine kinase regulator activity"/>
    <property type="evidence" value="ECO:0007669"/>
    <property type="project" value="TreeGrafter"/>
</dbReference>
<dbReference type="GO" id="GO:0051726">
    <property type="term" value="P:regulation of cell cycle"/>
    <property type="evidence" value="ECO:0007669"/>
    <property type="project" value="InterPro"/>
</dbReference>
<accession>A0A5N6KNU5</accession>
<dbReference type="PANTHER" id="PTHR15615">
    <property type="match status" value="1"/>
</dbReference>
<name>A0A5N6KNU5_9ROSI</name>
<feature type="domain" description="Cyclin N-terminal" evidence="7">
    <location>
        <begin position="73"/>
        <end position="174"/>
    </location>
</feature>
<dbReference type="Pfam" id="PF00134">
    <property type="entry name" value="Cyclin_N"/>
    <property type="match status" value="1"/>
</dbReference>
<keyword evidence="4" id="KW-0131">Cell cycle</keyword>
<dbReference type="InterPro" id="IPR036915">
    <property type="entry name" value="Cyclin-like_sf"/>
</dbReference>
<dbReference type="CDD" id="cd20557">
    <property type="entry name" value="CYCLIN_ScPCL1-like"/>
    <property type="match status" value="1"/>
</dbReference>
<evidence type="ECO:0000256" key="4">
    <source>
        <dbReference type="ARBA" id="ARBA00023306"/>
    </source>
</evidence>
<reference evidence="8 9" key="1">
    <citation type="submission" date="2019-06" db="EMBL/GenBank/DDBJ databases">
        <title>A chromosomal-level reference genome of Carpinus fangiana (Coryloideae, Betulaceae).</title>
        <authorList>
            <person name="Yang X."/>
            <person name="Wang Z."/>
            <person name="Zhang L."/>
            <person name="Hao G."/>
            <person name="Liu J."/>
            <person name="Yang Y."/>
        </authorList>
    </citation>
    <scope>NUCLEOTIDE SEQUENCE [LARGE SCALE GENOMIC DNA]</scope>
    <source>
        <strain evidence="8">Cfa_2016G</strain>
        <tissue evidence="8">Leaf</tissue>
    </source>
</reference>
<comment type="similarity">
    <text evidence="1">Belongs to the cyclin family. Cyclin U/P subfamily.</text>
</comment>
<dbReference type="SUPFAM" id="SSF47954">
    <property type="entry name" value="Cyclin-like"/>
    <property type="match status" value="1"/>
</dbReference>
<evidence type="ECO:0000256" key="5">
    <source>
        <dbReference type="ARBA" id="ARBA00032263"/>
    </source>
</evidence>
<dbReference type="AlphaFoldDB" id="A0A5N6KNU5"/>
<evidence type="ECO:0000313" key="9">
    <source>
        <dbReference type="Proteomes" id="UP000327013"/>
    </source>
</evidence>
<dbReference type="InterPro" id="IPR012104">
    <property type="entry name" value="PHO85_cyclin_1/2/9"/>
</dbReference>
<evidence type="ECO:0000259" key="7">
    <source>
        <dbReference type="Pfam" id="PF00134"/>
    </source>
</evidence>
<comment type="subunit">
    <text evidence="2">Interacts with the CDC2 protein kinase to form a serine/threonine kinase holoenzyme complex also known as maturation promoting factor (MPF). The cyclin subunit imparts substrate specificity to the complex.</text>
</comment>
<protein>
    <recommendedName>
        <fullName evidence="5">B-like cyclin</fullName>
    </recommendedName>
</protein>
<dbReference type="InterPro" id="IPR013922">
    <property type="entry name" value="Cyclin_PHO80-like"/>
</dbReference>
<evidence type="ECO:0000256" key="6">
    <source>
        <dbReference type="SAM" id="MobiDB-lite"/>
    </source>
</evidence>
<dbReference type="GO" id="GO:0019901">
    <property type="term" value="F:protein kinase binding"/>
    <property type="evidence" value="ECO:0007669"/>
    <property type="project" value="InterPro"/>
</dbReference>
<comment type="caution">
    <text evidence="8">The sequence shown here is derived from an EMBL/GenBank/DDBJ whole genome shotgun (WGS) entry which is preliminary data.</text>
</comment>
<organism evidence="8 9">
    <name type="scientific">Carpinus fangiana</name>
    <dbReference type="NCBI Taxonomy" id="176857"/>
    <lineage>
        <taxon>Eukaryota</taxon>
        <taxon>Viridiplantae</taxon>
        <taxon>Streptophyta</taxon>
        <taxon>Embryophyta</taxon>
        <taxon>Tracheophyta</taxon>
        <taxon>Spermatophyta</taxon>
        <taxon>Magnoliopsida</taxon>
        <taxon>eudicotyledons</taxon>
        <taxon>Gunneridae</taxon>
        <taxon>Pentapetalae</taxon>
        <taxon>rosids</taxon>
        <taxon>fabids</taxon>
        <taxon>Fagales</taxon>
        <taxon>Betulaceae</taxon>
        <taxon>Carpinus</taxon>
    </lineage>
</organism>
<dbReference type="Proteomes" id="UP000327013">
    <property type="component" value="Unassembled WGS sequence"/>
</dbReference>
<sequence length="335" mass="37493">MSPSTSMAANNQAALDHFIRLPVSREMVAHLAQKASEVIRCEETPQQDRNLPLTPPTTPPRGERDATMPSVEAFIINLVRESHVQVPTLMTSLVYLARLKQRLPPIAKGMRCTVHRIFLASLILAAKNLNDSSPKNKHWARYTHVPGYGSFSFSTTEVNLMEKQMLFLLDWDMRVNEEDLFFHFEPFLAPIRAHHHRQAEQKLHAMLRERQTREQEQAVYPHQARIAAKPSSCHVRSRSTNVYDSPVSLASVEAPTPASVRIASYDAAASVAHLQAPAAAACTNPTPYELHLQDDQYTQAKKLKTSAGNIFSRFLGSASVYNRPQHPALPTASAY</sequence>
<evidence type="ECO:0000256" key="1">
    <source>
        <dbReference type="ARBA" id="ARBA00007215"/>
    </source>
</evidence>
<dbReference type="Gene3D" id="1.10.472.10">
    <property type="entry name" value="Cyclin-like"/>
    <property type="match status" value="1"/>
</dbReference>
<evidence type="ECO:0000313" key="8">
    <source>
        <dbReference type="EMBL" id="KAB8336823.1"/>
    </source>
</evidence>